<evidence type="ECO:0000256" key="1">
    <source>
        <dbReference type="SAM" id="MobiDB-lite"/>
    </source>
</evidence>
<dbReference type="Proteomes" id="UP000272400">
    <property type="component" value="Unassembled WGS sequence"/>
</dbReference>
<feature type="domain" description="SnoaL-like" evidence="2">
    <location>
        <begin position="28"/>
        <end position="130"/>
    </location>
</feature>
<dbReference type="InterPro" id="IPR037401">
    <property type="entry name" value="SnoaL-like"/>
</dbReference>
<gene>
    <name evidence="3" type="ORF">EDD29_3525</name>
</gene>
<protein>
    <submittedName>
        <fullName evidence="3">SnoaL-like protein</fullName>
    </submittedName>
</protein>
<keyword evidence="4" id="KW-1185">Reference proteome</keyword>
<dbReference type="SUPFAM" id="SSF54427">
    <property type="entry name" value="NTF2-like"/>
    <property type="match status" value="1"/>
</dbReference>
<comment type="caution">
    <text evidence="3">The sequence shown here is derived from an EMBL/GenBank/DDBJ whole genome shotgun (WGS) entry which is preliminary data.</text>
</comment>
<dbReference type="RefSeq" id="WP_123665417.1">
    <property type="nucleotide sequence ID" value="NZ_RJKE01000001.1"/>
</dbReference>
<feature type="region of interest" description="Disordered" evidence="1">
    <location>
        <begin position="1"/>
        <end position="29"/>
    </location>
</feature>
<dbReference type="Gene3D" id="3.10.450.50">
    <property type="match status" value="1"/>
</dbReference>
<dbReference type="InterPro" id="IPR032710">
    <property type="entry name" value="NTF2-like_dom_sf"/>
</dbReference>
<dbReference type="OrthoDB" id="5732163at2"/>
<organism evidence="3 4">
    <name type="scientific">Actinocorallia herbida</name>
    <dbReference type="NCBI Taxonomy" id="58109"/>
    <lineage>
        <taxon>Bacteria</taxon>
        <taxon>Bacillati</taxon>
        <taxon>Actinomycetota</taxon>
        <taxon>Actinomycetes</taxon>
        <taxon>Streptosporangiales</taxon>
        <taxon>Thermomonosporaceae</taxon>
        <taxon>Actinocorallia</taxon>
    </lineage>
</organism>
<sequence length="148" mass="15941">MTDTPGYTWDAPDAPHPARTAAKNSQSRVAARDKDGWLALFADDAHIEDPVGPSFLDPEGKGHKGKEAISAFWEGYVGLMKGFHARTTESFANGPSCANVTRLTTTLGDGSRMTVDCVIVYTVNPEGLLTSIRAHWEPDRALATLEAP</sequence>
<name>A0A3N1CXE6_9ACTN</name>
<dbReference type="AlphaFoldDB" id="A0A3N1CXE6"/>
<proteinExistence type="predicted"/>
<evidence type="ECO:0000259" key="2">
    <source>
        <dbReference type="Pfam" id="PF12680"/>
    </source>
</evidence>
<dbReference type="EMBL" id="RJKE01000001">
    <property type="protein sequence ID" value="ROO85970.1"/>
    <property type="molecule type" value="Genomic_DNA"/>
</dbReference>
<dbReference type="Pfam" id="PF12680">
    <property type="entry name" value="SnoaL_2"/>
    <property type="match status" value="1"/>
</dbReference>
<evidence type="ECO:0000313" key="3">
    <source>
        <dbReference type="EMBL" id="ROO85970.1"/>
    </source>
</evidence>
<accession>A0A3N1CXE6</accession>
<evidence type="ECO:0000313" key="4">
    <source>
        <dbReference type="Proteomes" id="UP000272400"/>
    </source>
</evidence>
<reference evidence="3 4" key="1">
    <citation type="submission" date="2018-11" db="EMBL/GenBank/DDBJ databases">
        <title>Sequencing the genomes of 1000 actinobacteria strains.</title>
        <authorList>
            <person name="Klenk H.-P."/>
        </authorList>
    </citation>
    <scope>NUCLEOTIDE SEQUENCE [LARGE SCALE GENOMIC DNA]</scope>
    <source>
        <strain evidence="3 4">DSM 44254</strain>
    </source>
</reference>